<evidence type="ECO:0000313" key="3">
    <source>
        <dbReference type="Proteomes" id="UP000887458"/>
    </source>
</evidence>
<comment type="caution">
    <text evidence="2">The sequence shown here is derived from an EMBL/GenBank/DDBJ whole genome shotgun (WGS) entry which is preliminary data.</text>
</comment>
<gene>
    <name evidence="2" type="ORF">DERP_002890</name>
</gene>
<reference evidence="2 3" key="1">
    <citation type="journal article" date="2018" name="J. Allergy Clin. Immunol.">
        <title>High-quality assembly of Dermatophagoides pteronyssinus genome and transcriptome reveals a wide range of novel allergens.</title>
        <authorList>
            <person name="Liu X.Y."/>
            <person name="Yang K.Y."/>
            <person name="Wang M.Q."/>
            <person name="Kwok J.S."/>
            <person name="Zeng X."/>
            <person name="Yang Z."/>
            <person name="Xiao X.J."/>
            <person name="Lau C.P."/>
            <person name="Li Y."/>
            <person name="Huang Z.M."/>
            <person name="Ba J.G."/>
            <person name="Yim A.K."/>
            <person name="Ouyang C.Y."/>
            <person name="Ngai S.M."/>
            <person name="Chan T.F."/>
            <person name="Leung E.L."/>
            <person name="Liu L."/>
            <person name="Liu Z.G."/>
            <person name="Tsui S.K."/>
        </authorList>
    </citation>
    <scope>NUCLEOTIDE SEQUENCE [LARGE SCALE GENOMIC DNA]</scope>
    <source>
        <strain evidence="2">Derp</strain>
    </source>
</reference>
<evidence type="ECO:0000313" key="2">
    <source>
        <dbReference type="EMBL" id="KAH9426790.1"/>
    </source>
</evidence>
<feature type="transmembrane region" description="Helical" evidence="1">
    <location>
        <begin position="36"/>
        <end position="55"/>
    </location>
</feature>
<evidence type="ECO:0000256" key="1">
    <source>
        <dbReference type="SAM" id="Phobius"/>
    </source>
</evidence>
<proteinExistence type="predicted"/>
<dbReference type="Proteomes" id="UP000887458">
    <property type="component" value="Unassembled WGS sequence"/>
</dbReference>
<protein>
    <submittedName>
        <fullName evidence="2">Uncharacterized protein</fullName>
    </submittedName>
</protein>
<reference evidence="2 3" key="2">
    <citation type="journal article" date="2022" name="Mol. Biol. Evol.">
        <title>Comparative Genomics Reveals Insights into the Divergent Evolution of Astigmatic Mites and Household Pest Adaptations.</title>
        <authorList>
            <person name="Xiong Q."/>
            <person name="Wan A.T."/>
            <person name="Liu X."/>
            <person name="Fung C.S."/>
            <person name="Xiao X."/>
            <person name="Malainual N."/>
            <person name="Hou J."/>
            <person name="Wang L."/>
            <person name="Wang M."/>
            <person name="Yang K.Y."/>
            <person name="Cui Y."/>
            <person name="Leung E.L."/>
            <person name="Nong W."/>
            <person name="Shin S.K."/>
            <person name="Au S.W."/>
            <person name="Jeong K.Y."/>
            <person name="Chew F.T."/>
            <person name="Hui J.H."/>
            <person name="Leung T.F."/>
            <person name="Tungtrongchitr A."/>
            <person name="Zhong N."/>
            <person name="Liu Z."/>
            <person name="Tsui S.K."/>
        </authorList>
    </citation>
    <scope>NUCLEOTIDE SEQUENCE [LARGE SCALE GENOMIC DNA]</scope>
    <source>
        <strain evidence="2">Derp</strain>
    </source>
</reference>
<keyword evidence="1" id="KW-0812">Transmembrane</keyword>
<dbReference type="EMBL" id="NJHN03000008">
    <property type="protein sequence ID" value="KAH9426790.1"/>
    <property type="molecule type" value="Genomic_DNA"/>
</dbReference>
<accession>A0ABQ8JWI8</accession>
<keyword evidence="1" id="KW-1133">Transmembrane helix</keyword>
<keyword evidence="1" id="KW-0472">Membrane</keyword>
<feature type="non-terminal residue" evidence="2">
    <location>
        <position position="1"/>
    </location>
</feature>
<name>A0ABQ8JWI8_DERPT</name>
<keyword evidence="3" id="KW-1185">Reference proteome</keyword>
<organism evidence="2 3">
    <name type="scientific">Dermatophagoides pteronyssinus</name>
    <name type="common">European house dust mite</name>
    <dbReference type="NCBI Taxonomy" id="6956"/>
    <lineage>
        <taxon>Eukaryota</taxon>
        <taxon>Metazoa</taxon>
        <taxon>Ecdysozoa</taxon>
        <taxon>Arthropoda</taxon>
        <taxon>Chelicerata</taxon>
        <taxon>Arachnida</taxon>
        <taxon>Acari</taxon>
        <taxon>Acariformes</taxon>
        <taxon>Sarcoptiformes</taxon>
        <taxon>Astigmata</taxon>
        <taxon>Psoroptidia</taxon>
        <taxon>Analgoidea</taxon>
        <taxon>Pyroglyphidae</taxon>
        <taxon>Dermatophagoidinae</taxon>
        <taxon>Dermatophagoides</taxon>
    </lineage>
</organism>
<sequence length="61" mass="7050">NLVMATKNRVIRREKKSGIAPLGSPPKKTKRSFQGFNIIAPSFYWIQFSFVFIIISHPKEE</sequence>